<keyword evidence="2" id="KW-1185">Reference proteome</keyword>
<gene>
    <name evidence="1" type="ORF">ACFPIK_04120</name>
</gene>
<evidence type="ECO:0000313" key="1">
    <source>
        <dbReference type="EMBL" id="MFC5190939.1"/>
    </source>
</evidence>
<organism evidence="1 2">
    <name type="scientific">Algoriphagus aquatilis</name>
    <dbReference type="NCBI Taxonomy" id="490186"/>
    <lineage>
        <taxon>Bacteria</taxon>
        <taxon>Pseudomonadati</taxon>
        <taxon>Bacteroidota</taxon>
        <taxon>Cytophagia</taxon>
        <taxon>Cytophagales</taxon>
        <taxon>Cyclobacteriaceae</taxon>
        <taxon>Algoriphagus</taxon>
    </lineage>
</organism>
<reference evidence="2" key="1">
    <citation type="journal article" date="2019" name="Int. J. Syst. Evol. Microbiol.">
        <title>The Global Catalogue of Microorganisms (GCM) 10K type strain sequencing project: providing services to taxonomists for standard genome sequencing and annotation.</title>
        <authorList>
            <consortium name="The Broad Institute Genomics Platform"/>
            <consortium name="The Broad Institute Genome Sequencing Center for Infectious Disease"/>
            <person name="Wu L."/>
            <person name="Ma J."/>
        </authorList>
    </citation>
    <scope>NUCLEOTIDE SEQUENCE [LARGE SCALE GENOMIC DNA]</scope>
    <source>
        <strain evidence="2">CGMCC 1.7030</strain>
    </source>
</reference>
<dbReference type="EMBL" id="JBHSKS010000002">
    <property type="protein sequence ID" value="MFC5190939.1"/>
    <property type="molecule type" value="Genomic_DNA"/>
</dbReference>
<accession>A0ABW0BTS7</accession>
<dbReference type="RefSeq" id="WP_377912502.1">
    <property type="nucleotide sequence ID" value="NZ_JBHSKS010000002.1"/>
</dbReference>
<evidence type="ECO:0000313" key="2">
    <source>
        <dbReference type="Proteomes" id="UP001596163"/>
    </source>
</evidence>
<sequence>MNPKIKNELNSLMFNSLEDEGFFKALELQYGNTIPLFHATDILSYESIKNDGLKIMEGSNYLHFGYSKQLYFQIGRSDYVDENRSILLKYDAPIDFLRAFCFVDLDNVTVKDADLVKFGINLDLITSEMKDFLKYYIWNDFNIEGMEIMIRENDEEEIDIIIPERIL</sequence>
<proteinExistence type="predicted"/>
<name>A0ABW0BTS7_9BACT</name>
<protein>
    <submittedName>
        <fullName evidence="1">Uncharacterized protein</fullName>
    </submittedName>
</protein>
<comment type="caution">
    <text evidence="1">The sequence shown here is derived from an EMBL/GenBank/DDBJ whole genome shotgun (WGS) entry which is preliminary data.</text>
</comment>
<dbReference type="Proteomes" id="UP001596163">
    <property type="component" value="Unassembled WGS sequence"/>
</dbReference>